<dbReference type="Pfam" id="PF01494">
    <property type="entry name" value="FAD_binding_3"/>
    <property type="match status" value="1"/>
</dbReference>
<dbReference type="InterPro" id="IPR002938">
    <property type="entry name" value="FAD-bd"/>
</dbReference>
<reference evidence="2 3" key="1">
    <citation type="submission" date="2019-04" db="EMBL/GenBank/DDBJ databases">
        <title>Herbidospora sp. NEAU-GS14.nov., a novel actinomycete isolated from soil.</title>
        <authorList>
            <person name="Han L."/>
        </authorList>
    </citation>
    <scope>NUCLEOTIDE SEQUENCE [LARGE SCALE GENOMIC DNA]</scope>
    <source>
        <strain evidence="2 3">NEAU-GS14</strain>
    </source>
</reference>
<name>A0A4U3MA94_9ACTN</name>
<dbReference type="EMBL" id="SZQA01000034">
    <property type="protein sequence ID" value="TKK84476.1"/>
    <property type="molecule type" value="Genomic_DNA"/>
</dbReference>
<dbReference type="Gene3D" id="3.50.50.60">
    <property type="entry name" value="FAD/NAD(P)-binding domain"/>
    <property type="match status" value="1"/>
</dbReference>
<dbReference type="Gene3D" id="3.30.9.10">
    <property type="entry name" value="D-Amino Acid Oxidase, subunit A, domain 2"/>
    <property type="match status" value="1"/>
</dbReference>
<dbReference type="PANTHER" id="PTHR46865">
    <property type="entry name" value="OXIDOREDUCTASE-RELATED"/>
    <property type="match status" value="1"/>
</dbReference>
<organism evidence="2 3">
    <name type="scientific">Herbidospora galbida</name>
    <dbReference type="NCBI Taxonomy" id="2575442"/>
    <lineage>
        <taxon>Bacteria</taxon>
        <taxon>Bacillati</taxon>
        <taxon>Actinomycetota</taxon>
        <taxon>Actinomycetes</taxon>
        <taxon>Streptosporangiales</taxon>
        <taxon>Streptosporangiaceae</taxon>
        <taxon>Herbidospora</taxon>
    </lineage>
</organism>
<dbReference type="PRINTS" id="PR00420">
    <property type="entry name" value="RNGMNOXGNASE"/>
</dbReference>
<dbReference type="GO" id="GO:0071949">
    <property type="term" value="F:FAD binding"/>
    <property type="evidence" value="ECO:0007669"/>
    <property type="project" value="InterPro"/>
</dbReference>
<gene>
    <name evidence="2" type="ORF">FDA94_29490</name>
</gene>
<keyword evidence="3" id="KW-1185">Reference proteome</keyword>
<accession>A0A4U3MA94</accession>
<dbReference type="PANTHER" id="PTHR46865:SF2">
    <property type="entry name" value="MONOOXYGENASE"/>
    <property type="match status" value="1"/>
</dbReference>
<dbReference type="SUPFAM" id="SSF51905">
    <property type="entry name" value="FAD/NAD(P)-binding domain"/>
    <property type="match status" value="1"/>
</dbReference>
<protein>
    <submittedName>
        <fullName evidence="2">FAD-dependent oxidoreductase</fullName>
    </submittedName>
</protein>
<comment type="caution">
    <text evidence="2">The sequence shown here is derived from an EMBL/GenBank/DDBJ whole genome shotgun (WGS) entry which is preliminary data.</text>
</comment>
<dbReference type="InterPro" id="IPR051704">
    <property type="entry name" value="FAD_aromatic-hydroxylase"/>
</dbReference>
<feature type="domain" description="FAD-binding" evidence="1">
    <location>
        <begin position="2"/>
        <end position="337"/>
    </location>
</feature>
<dbReference type="InterPro" id="IPR036188">
    <property type="entry name" value="FAD/NAD-bd_sf"/>
</dbReference>
<dbReference type="RefSeq" id="WP_137250331.1">
    <property type="nucleotide sequence ID" value="NZ_SZQA01000034.1"/>
</dbReference>
<dbReference type="AlphaFoldDB" id="A0A4U3MA94"/>
<evidence type="ECO:0000313" key="3">
    <source>
        <dbReference type="Proteomes" id="UP000308705"/>
    </source>
</evidence>
<dbReference type="OrthoDB" id="3356051at2"/>
<evidence type="ECO:0000313" key="2">
    <source>
        <dbReference type="EMBL" id="TKK84476.1"/>
    </source>
</evidence>
<dbReference type="Proteomes" id="UP000308705">
    <property type="component" value="Unassembled WGS sequence"/>
</dbReference>
<proteinExistence type="predicted"/>
<sequence length="405" mass="43732">MTNILISGGGVAGPALAFWLRRHGFNPTVVERAPALRTGGYKIDVRGAALEVVDRMGLREEVARNGTDMRIARFVDATGRQLATMSAQLFGGREGDDVEIMRGDLARILHDATKDDVEYLFDDSVTALEETADGVRVTFENGPPRTFDLVVGADGLHSTVRALAFGAESSYVHDLGHYISICTVPNHLDLDRTEVMHPAPGRSAGMYATARTADAKAMFLFAAPPLPYDRRDLAGQRRLLAEVFAGQGWEVPRLLDATAEAPDFYFDSISQVHMDRWSSGRVVLVGDAAYGPSPASGQGTSLALVGAYVLAGSLAASGGDHRAAFAAYEDDLRHFVQENQKLAAANLKGMVLKSAAQIRFQMFLLRLMPHLPGRNGMIRRVTEPIRKAATAITLKDYGRASSSAS</sequence>
<evidence type="ECO:0000259" key="1">
    <source>
        <dbReference type="Pfam" id="PF01494"/>
    </source>
</evidence>